<dbReference type="InterPro" id="IPR001128">
    <property type="entry name" value="Cyt_P450"/>
</dbReference>
<dbReference type="FunFam" id="1.10.630.10:FF:000051">
    <property type="entry name" value="Cytochrome P450 monooxygenase (Fum15)"/>
    <property type="match status" value="1"/>
</dbReference>
<dbReference type="InterPro" id="IPR002401">
    <property type="entry name" value="Cyt_P450_E_grp-I"/>
</dbReference>
<dbReference type="PANTHER" id="PTHR24305:SF166">
    <property type="entry name" value="CYTOCHROME P450 12A4, MITOCHONDRIAL-RELATED"/>
    <property type="match status" value="1"/>
</dbReference>
<keyword evidence="2" id="KW-0479">Metal-binding</keyword>
<keyword evidence="2" id="KW-0349">Heme</keyword>
<dbReference type="GO" id="GO:0004497">
    <property type="term" value="F:monooxygenase activity"/>
    <property type="evidence" value="ECO:0007669"/>
    <property type="project" value="InterPro"/>
</dbReference>
<dbReference type="GO" id="GO:0016705">
    <property type="term" value="F:oxidoreductase activity, acting on paired donors, with incorporation or reduction of molecular oxygen"/>
    <property type="evidence" value="ECO:0007669"/>
    <property type="project" value="InterPro"/>
</dbReference>
<keyword evidence="2" id="KW-0408">Iron</keyword>
<comment type="similarity">
    <text evidence="1">Belongs to the cytochrome P450 family.</text>
</comment>
<dbReference type="InterPro" id="IPR050121">
    <property type="entry name" value="Cytochrome_P450_monoxygenase"/>
</dbReference>
<dbReference type="InterPro" id="IPR036396">
    <property type="entry name" value="Cyt_P450_sf"/>
</dbReference>
<dbReference type="PRINTS" id="PR00463">
    <property type="entry name" value="EP450I"/>
</dbReference>
<accession>A0A8H3F185</accession>
<keyword evidence="4" id="KW-1185">Reference proteome</keyword>
<evidence type="ECO:0000256" key="1">
    <source>
        <dbReference type="ARBA" id="ARBA00010617"/>
    </source>
</evidence>
<name>A0A8H3F185_9LECA</name>
<evidence type="ECO:0008006" key="5">
    <source>
        <dbReference type="Google" id="ProtNLM"/>
    </source>
</evidence>
<dbReference type="OrthoDB" id="1470350at2759"/>
<organism evidence="3 4">
    <name type="scientific">Gomphillus americanus</name>
    <dbReference type="NCBI Taxonomy" id="1940652"/>
    <lineage>
        <taxon>Eukaryota</taxon>
        <taxon>Fungi</taxon>
        <taxon>Dikarya</taxon>
        <taxon>Ascomycota</taxon>
        <taxon>Pezizomycotina</taxon>
        <taxon>Lecanoromycetes</taxon>
        <taxon>OSLEUM clade</taxon>
        <taxon>Ostropomycetidae</taxon>
        <taxon>Ostropales</taxon>
        <taxon>Graphidaceae</taxon>
        <taxon>Gomphilloideae</taxon>
        <taxon>Gomphillus</taxon>
    </lineage>
</organism>
<dbReference type="GO" id="GO:0020037">
    <property type="term" value="F:heme binding"/>
    <property type="evidence" value="ECO:0007669"/>
    <property type="project" value="InterPro"/>
</dbReference>
<dbReference type="Gene3D" id="1.10.630.10">
    <property type="entry name" value="Cytochrome P450"/>
    <property type="match status" value="1"/>
</dbReference>
<comment type="caution">
    <text evidence="3">The sequence shown here is derived from an EMBL/GenBank/DDBJ whole genome shotgun (WGS) entry which is preliminary data.</text>
</comment>
<evidence type="ECO:0000313" key="4">
    <source>
        <dbReference type="Proteomes" id="UP000664169"/>
    </source>
</evidence>
<proteinExistence type="inferred from homology"/>
<dbReference type="Pfam" id="PF00067">
    <property type="entry name" value="p450"/>
    <property type="match status" value="1"/>
</dbReference>
<feature type="binding site" description="axial binding residue" evidence="2">
    <location>
        <position position="491"/>
    </location>
    <ligand>
        <name>heme</name>
        <dbReference type="ChEBI" id="CHEBI:30413"/>
    </ligand>
    <ligandPart>
        <name>Fe</name>
        <dbReference type="ChEBI" id="CHEBI:18248"/>
    </ligandPart>
</feature>
<protein>
    <recommendedName>
        <fullName evidence="5">Cytochrome P450</fullName>
    </recommendedName>
</protein>
<evidence type="ECO:0000313" key="3">
    <source>
        <dbReference type="EMBL" id="CAF9915164.1"/>
    </source>
</evidence>
<dbReference type="AlphaFoldDB" id="A0A8H3F185"/>
<dbReference type="CDD" id="cd11069">
    <property type="entry name" value="CYP_FUM15-like"/>
    <property type="match status" value="1"/>
</dbReference>
<dbReference type="SUPFAM" id="SSF48264">
    <property type="entry name" value="Cytochrome P450"/>
    <property type="match status" value="1"/>
</dbReference>
<reference evidence="3" key="1">
    <citation type="submission" date="2021-03" db="EMBL/GenBank/DDBJ databases">
        <authorList>
            <person name="Tagirdzhanova G."/>
        </authorList>
    </citation>
    <scope>NUCLEOTIDE SEQUENCE</scope>
</reference>
<evidence type="ECO:0000256" key="2">
    <source>
        <dbReference type="PIRSR" id="PIRSR602401-1"/>
    </source>
</evidence>
<dbReference type="PRINTS" id="PR00385">
    <property type="entry name" value="P450"/>
</dbReference>
<dbReference type="PANTHER" id="PTHR24305">
    <property type="entry name" value="CYTOCHROME P450"/>
    <property type="match status" value="1"/>
</dbReference>
<dbReference type="Proteomes" id="UP000664169">
    <property type="component" value="Unassembled WGS sequence"/>
</dbReference>
<dbReference type="GO" id="GO:0005506">
    <property type="term" value="F:iron ion binding"/>
    <property type="evidence" value="ECO:0007669"/>
    <property type="project" value="InterPro"/>
</dbReference>
<comment type="cofactor">
    <cofactor evidence="2">
        <name>heme</name>
        <dbReference type="ChEBI" id="CHEBI:30413"/>
    </cofactor>
</comment>
<gene>
    <name evidence="3" type="ORF">GOMPHAMPRED_000648</name>
</gene>
<dbReference type="EMBL" id="CAJPDQ010000010">
    <property type="protein sequence ID" value="CAF9915164.1"/>
    <property type="molecule type" value="Genomic_DNA"/>
</dbReference>
<sequence length="548" mass="61389">MAMLRKTHLIIASAALSYYLAHHWSTYSVKGSYGLTFVAVSVLLLTSRYIYRHILYPKLLSPLRDIPVVPGGTFFNGHGWQILKETTGLPHRRWVHSVKHNGLIRYHYFGNIERVMVASPETLREVLVTRCYDFEKPPLARVNLGRLLGVGVLVAEGDEHKIQRKNLMPAFQYRHIRDLYPVFWEKSKLMVDAVTNEIAEDQRKIQTPGGYSIVNFGDWLSRCTLDIIGLAGMGFDFNAIADPNNELIKTYKNIFNPKGFSVKVFFVLNQVIPTWLFEKLPIKRNLEVVEAASVVRSVSRDLIKHKQTKMAEKPDVIDKDIISVALSSGVFSVENLVDQCMTFLAAGHETTATATSWALLELCRQPSIQARLREEIRTLLPSPSSTVPLTADLVDKLPYLHAVCNEVLRFYSPVPLTRRVAIKDTVVGGHPLPKGTEIIIAPWATNFDSSLWGSDADKFNPDRWMGEKRANTGGAESNFANLTFLHGPRSCIGLGFAKAEFSVLLASIVGSFEFEFGSEEFRGTEAQTGIVARPKGGVTLKMRVLDGW</sequence>